<organism evidence="15 16">
    <name type="scientific">Wickerhamiella sorbophila</name>
    <dbReference type="NCBI Taxonomy" id="45607"/>
    <lineage>
        <taxon>Eukaryota</taxon>
        <taxon>Fungi</taxon>
        <taxon>Dikarya</taxon>
        <taxon>Ascomycota</taxon>
        <taxon>Saccharomycotina</taxon>
        <taxon>Dipodascomycetes</taxon>
        <taxon>Dipodascales</taxon>
        <taxon>Trichomonascaceae</taxon>
        <taxon>Wickerhamiella</taxon>
    </lineage>
</organism>
<accession>A0A2T0FCH7</accession>
<dbReference type="GO" id="GO:0007076">
    <property type="term" value="P:mitotic chromosome condensation"/>
    <property type="evidence" value="ECO:0007669"/>
    <property type="project" value="InterPro"/>
</dbReference>
<keyword evidence="16" id="KW-1185">Reference proteome</keyword>
<evidence type="ECO:0000313" key="16">
    <source>
        <dbReference type="Proteomes" id="UP000238350"/>
    </source>
</evidence>
<gene>
    <name evidence="15" type="ORF">B9G98_00333</name>
</gene>
<name>A0A2T0FCH7_9ASCO</name>
<evidence type="ECO:0000256" key="3">
    <source>
        <dbReference type="ARBA" id="ARBA00009606"/>
    </source>
</evidence>
<dbReference type="SUPFAM" id="SSF48371">
    <property type="entry name" value="ARM repeat"/>
    <property type="match status" value="1"/>
</dbReference>
<keyword evidence="6 10" id="KW-0498">Mitosis</keyword>
<evidence type="ECO:0000256" key="2">
    <source>
        <dbReference type="ARBA" id="ARBA00004286"/>
    </source>
</evidence>
<dbReference type="PANTHER" id="PTHR14222">
    <property type="entry name" value="CONDENSIN"/>
    <property type="match status" value="1"/>
</dbReference>
<evidence type="ECO:0000256" key="1">
    <source>
        <dbReference type="ARBA" id="ARBA00004123"/>
    </source>
</evidence>
<comment type="similarity">
    <text evidence="3 10">Belongs to the CND1 (condensin subunit 1) family.</text>
</comment>
<comment type="subcellular location">
    <subcellularLocation>
        <location evidence="2">Chromosome</location>
    </subcellularLocation>
    <subcellularLocation>
        <location evidence="1">Nucleus</location>
    </subcellularLocation>
</comment>
<dbReference type="Gene3D" id="1.25.10.10">
    <property type="entry name" value="Leucine-rich Repeat Variant"/>
    <property type="match status" value="1"/>
</dbReference>
<evidence type="ECO:0000259" key="14">
    <source>
        <dbReference type="Pfam" id="PF12922"/>
    </source>
</evidence>
<dbReference type="Proteomes" id="UP000238350">
    <property type="component" value="Unassembled WGS sequence"/>
</dbReference>
<dbReference type="InterPro" id="IPR032682">
    <property type="entry name" value="Cnd1_C"/>
</dbReference>
<dbReference type="PIRSF" id="PIRSF017127">
    <property type="entry name" value="Condensin_D2"/>
    <property type="match status" value="1"/>
</dbReference>
<dbReference type="AlphaFoldDB" id="A0A2T0FCH7"/>
<keyword evidence="11" id="KW-0175">Coiled coil</keyword>
<dbReference type="GO" id="GO:0005634">
    <property type="term" value="C:nucleus"/>
    <property type="evidence" value="ECO:0007669"/>
    <property type="project" value="UniProtKB-SubCell"/>
</dbReference>
<protein>
    <recommendedName>
        <fullName evidence="10">Condensin complex subunit 1</fullName>
    </recommendedName>
</protein>
<keyword evidence="7 10" id="KW-0226">DNA condensation</keyword>
<dbReference type="PANTHER" id="PTHR14222:SF2">
    <property type="entry name" value="CONDENSIN COMPLEX SUBUNIT 1"/>
    <property type="match status" value="1"/>
</dbReference>
<evidence type="ECO:0000256" key="5">
    <source>
        <dbReference type="ARBA" id="ARBA00022618"/>
    </source>
</evidence>
<proteinExistence type="inferred from homology"/>
<dbReference type="GO" id="GO:0051301">
    <property type="term" value="P:cell division"/>
    <property type="evidence" value="ECO:0007669"/>
    <property type="project" value="UniProtKB-KW"/>
</dbReference>
<evidence type="ECO:0000259" key="13">
    <source>
        <dbReference type="Pfam" id="PF12717"/>
    </source>
</evidence>
<keyword evidence="8" id="KW-0539">Nucleus</keyword>
<dbReference type="GO" id="GO:0042393">
    <property type="term" value="F:histone binding"/>
    <property type="evidence" value="ECO:0007669"/>
    <property type="project" value="TreeGrafter"/>
</dbReference>
<dbReference type="InterPro" id="IPR016024">
    <property type="entry name" value="ARM-type_fold"/>
</dbReference>
<evidence type="ECO:0000256" key="7">
    <source>
        <dbReference type="ARBA" id="ARBA00023067"/>
    </source>
</evidence>
<evidence type="ECO:0000256" key="9">
    <source>
        <dbReference type="ARBA" id="ARBA00023306"/>
    </source>
</evidence>
<evidence type="ECO:0000256" key="8">
    <source>
        <dbReference type="ARBA" id="ARBA00023242"/>
    </source>
</evidence>
<dbReference type="GO" id="GO:0010032">
    <property type="term" value="P:meiotic chromosome condensation"/>
    <property type="evidence" value="ECO:0007669"/>
    <property type="project" value="TreeGrafter"/>
</dbReference>
<keyword evidence="4" id="KW-0158">Chromosome</keyword>
<feature type="domain" description="Condensin complex subunit 1 C-terminal" evidence="13">
    <location>
        <begin position="953"/>
        <end position="1112"/>
    </location>
</feature>
<dbReference type="Pfam" id="PF12922">
    <property type="entry name" value="Cnd1_N"/>
    <property type="match status" value="1"/>
</dbReference>
<dbReference type="InterPro" id="IPR011989">
    <property type="entry name" value="ARM-like"/>
</dbReference>
<comment type="caution">
    <text evidence="15">The sequence shown here is derived from an EMBL/GenBank/DDBJ whole genome shotgun (WGS) entry which is preliminary data.</text>
</comment>
<feature type="region of interest" description="Disordered" evidence="12">
    <location>
        <begin position="1138"/>
        <end position="1171"/>
    </location>
</feature>
<dbReference type="GO" id="GO:0000796">
    <property type="term" value="C:condensin complex"/>
    <property type="evidence" value="ECO:0007669"/>
    <property type="project" value="TreeGrafter"/>
</dbReference>
<reference evidence="15 16" key="1">
    <citation type="submission" date="2017-04" db="EMBL/GenBank/DDBJ databases">
        <title>Genome sequencing of [Candida] sorbophila.</title>
        <authorList>
            <person name="Ahn J.O."/>
        </authorList>
    </citation>
    <scope>NUCLEOTIDE SEQUENCE [LARGE SCALE GENOMIC DNA]</scope>
    <source>
        <strain evidence="15 16">DS02</strain>
    </source>
</reference>
<comment type="function">
    <text evidence="10">Regulatory subunit of the condensin complex, a complex required for conversion of interphase chromatin into mitotic-like condense chromosomes. The condensin complex probably introduces positive supercoils into relaxed DNA in the presence of type I topoisomerases and converts nicked DNA into positive knotted forms in the presence of type II topoisomerases.</text>
</comment>
<keyword evidence="5 10" id="KW-0132">Cell division</keyword>
<evidence type="ECO:0000256" key="12">
    <source>
        <dbReference type="SAM" id="MobiDB-lite"/>
    </source>
</evidence>
<dbReference type="InterPro" id="IPR007673">
    <property type="entry name" value="Condensin_cplx_su1"/>
</dbReference>
<feature type="compositionally biased region" description="Polar residues" evidence="12">
    <location>
        <begin position="1161"/>
        <end position="1171"/>
    </location>
</feature>
<keyword evidence="9 10" id="KW-0131">Cell cycle</keyword>
<dbReference type="OrthoDB" id="436262at2759"/>
<dbReference type="InterPro" id="IPR026971">
    <property type="entry name" value="CND1/NCAPD3"/>
</dbReference>
<feature type="coiled-coil region" evidence="11">
    <location>
        <begin position="428"/>
        <end position="455"/>
    </location>
</feature>
<dbReference type="InterPro" id="IPR024324">
    <property type="entry name" value="Condensin_cplx_su1_N"/>
</dbReference>
<evidence type="ECO:0000256" key="6">
    <source>
        <dbReference type="ARBA" id="ARBA00022776"/>
    </source>
</evidence>
<dbReference type="GO" id="GO:0000779">
    <property type="term" value="C:condensed chromosome, centromeric region"/>
    <property type="evidence" value="ECO:0007669"/>
    <property type="project" value="TreeGrafter"/>
</dbReference>
<dbReference type="GeneID" id="36514082"/>
<dbReference type="STRING" id="45607.A0A2T0FCH7"/>
<evidence type="ECO:0000256" key="10">
    <source>
        <dbReference type="PIRNR" id="PIRNR017127"/>
    </source>
</evidence>
<evidence type="ECO:0000256" key="4">
    <source>
        <dbReference type="ARBA" id="ARBA00022454"/>
    </source>
</evidence>
<feature type="domain" description="Condensin complex subunit 1 N-terminal" evidence="14">
    <location>
        <begin position="59"/>
        <end position="220"/>
    </location>
</feature>
<dbReference type="RefSeq" id="XP_024662659.1">
    <property type="nucleotide sequence ID" value="XM_024806891.1"/>
</dbReference>
<evidence type="ECO:0000313" key="15">
    <source>
        <dbReference type="EMBL" id="PRT52713.1"/>
    </source>
</evidence>
<dbReference type="EMBL" id="NDIQ01000001">
    <property type="protein sequence ID" value="PRT52713.1"/>
    <property type="molecule type" value="Genomic_DNA"/>
</dbReference>
<sequence length="1171" mass="131122">MFNLAETYREFMDNADSLVGTPSTALEHIVEVLAVDPEMVIDEDTWQAVLDLHGDASQDQDQLVDLVISGLDSSLKLLREAMAAVDTDRLITLREMLEKYAFQAHWLLCRAEEQISPVTALPGTRGEQGSEVLAESLSRRPRSAGPVGVRCNLILAAFTRVVSSGLEAVLPTRTERDAFAILYMRPSMRILEHEIVAKDAELRRHAIKAICIGIKRQSQLPFVELQVVQLLCYYEHIAEVIVELIVVLKEQYDHRALFESMLKSLTKDWTNQDTGPKNVAAFISKLAGTAPDLILEQQKEIISFGDSNSQPLRSAVVEVLTTVVIYLLSQDASAEDAESRLEKIKELMELVMTRTNDVSHFVRSKAVQCLTLVVNSQLRINHLRAEISAHAVMKCKDRSQLVRRNAFRLMTALVETHPFRLGNGRLCLASWRSNLEKLENELESFIEESTQELINLSMETAHDIESVSQDKDTSMVEESEPELDVTEVDAEAEVETLRSEDPLPMNAERASEVVSALELQIKYHRDAVKFIEHVVDCIDTAYALLGSRSKADLIDAMDFFYVCKMYGVEEADKGIRTSVHLVWVTANNDEDAAVLNKLVWLYTELYFTPPQALALHEAALYVAGNLIELAIGSDLNGLSSLEKLFSLAEESGSITPPVVALLWRIYGSDQPSITPERRRGAAIILGMLAKDKPENARMGSHVLVEIGLGDLAKIDIELARYTAIILSRLQTEQEWKQSTPPARLEASHEIFQKLGELLLLPNPDEKWFAFAQAALRTINNLCEEAVVVFDTLLRAFHEAGKETDDPELEQQLFCQEIFVAGEIALNLAIDLDRSELMFKRRFREEALAKNTETNDNSEEDDLKMVGGSTEDDFSEAVREIRERELLFSDRAMLGLYARMVVDLCATEVGTPHSEKVGICLSLSLPKFMLVSSIFAEKQLPLMMQLAEGSSRPVIRANLVVAMGDLAMCFNPLIDKHTEFLYGRLSDPHKEVQRTAMTTLTNLILKGQIKVKGQIVGMARALESKDEEISRLAHVFFAEYSTKDNAIYNSFLDILSGLSVDTDLSDAAGERIVKYISAYVTKERQIKQLEERLLQRLDRCATEKQWNYTCYALNSLKGDRDDAVSEKIAAGFKTVEKVEDAPKINEDAEDVHEQPFAPAPSTPTRSPGVQEP</sequence>
<evidence type="ECO:0000256" key="11">
    <source>
        <dbReference type="SAM" id="Coils"/>
    </source>
</evidence>
<dbReference type="Pfam" id="PF12717">
    <property type="entry name" value="Cnd1"/>
    <property type="match status" value="1"/>
</dbReference>